<dbReference type="Pfam" id="PF13333">
    <property type="entry name" value="rve_2"/>
    <property type="match status" value="1"/>
</dbReference>
<evidence type="ECO:0000259" key="1">
    <source>
        <dbReference type="PROSITE" id="PS50994"/>
    </source>
</evidence>
<proteinExistence type="predicted"/>
<dbReference type="PATRIC" id="fig|907348.3.peg.281"/>
<dbReference type="InterPro" id="IPR001584">
    <property type="entry name" value="Integrase_cat-core"/>
</dbReference>
<gene>
    <name evidence="2" type="ORF">TresaDRAFT_2611</name>
</gene>
<dbReference type="SUPFAM" id="SSF53098">
    <property type="entry name" value="Ribonuclease H-like"/>
    <property type="match status" value="1"/>
</dbReference>
<keyword evidence="3" id="KW-1185">Reference proteome</keyword>
<accession>H7EHL2</accession>
<dbReference type="InterPro" id="IPR050900">
    <property type="entry name" value="Transposase_IS3/IS150/IS904"/>
</dbReference>
<dbReference type="InterPro" id="IPR012337">
    <property type="entry name" value="RNaseH-like_sf"/>
</dbReference>
<reference evidence="2 3" key="1">
    <citation type="submission" date="2011-09" db="EMBL/GenBank/DDBJ databases">
        <title>The draft genome of Treponema saccharophilum DSM 2985.</title>
        <authorList>
            <consortium name="US DOE Joint Genome Institute (JGI-PGF)"/>
            <person name="Lucas S."/>
            <person name="Copeland A."/>
            <person name="Lapidus A."/>
            <person name="Glavina del Rio T."/>
            <person name="Dalin E."/>
            <person name="Tice H."/>
            <person name="Bruce D."/>
            <person name="Goodwin L."/>
            <person name="Pitluck S."/>
            <person name="Peters L."/>
            <person name="Kyrpides N."/>
            <person name="Mavromatis K."/>
            <person name="Ivanova N."/>
            <person name="Markowitz V."/>
            <person name="Cheng J.-F."/>
            <person name="Hugenholtz P."/>
            <person name="Woyke T."/>
            <person name="Wu D."/>
            <person name="Gronow S."/>
            <person name="Wellnitz S."/>
            <person name="Brambilla E."/>
            <person name="Klenk H.-P."/>
            <person name="Eisen J.A."/>
        </authorList>
    </citation>
    <scope>NUCLEOTIDE SEQUENCE [LARGE SCALE GENOMIC DNA]</scope>
    <source>
        <strain evidence="2 3">DSM 2985</strain>
    </source>
</reference>
<comment type="caution">
    <text evidence="2">The sequence shown here is derived from an EMBL/GenBank/DDBJ whole genome shotgun (WGS) entry which is preliminary data.</text>
</comment>
<dbReference type="Proteomes" id="UP000003571">
    <property type="component" value="Unassembled WGS sequence"/>
</dbReference>
<dbReference type="Pfam" id="PF00665">
    <property type="entry name" value="rve"/>
    <property type="match status" value="1"/>
</dbReference>
<sequence>MLLEYFKMPSSTFYAAIKTRNNKYSELEIRITQIFHEHKGRYGVRRITAQLRKEGVLINHKTVYRLMLRLNLKSVQRQVKYRSYKGAVGKVAPNVLQRNFYAEKENQKWTTDVTQINIGDKKLYLSPILDMYNGEIVSYNISYRPDFAQVMDMLDKAFSKIPDGTNLILHSDQGWQYQQKKYQDRLQQKGIIQSMSRKGNCLDNSVMENWFGIMKSELLYPNKYSDAEVFKRDLIDYIDYYNNRRIKLKLKGLSPVEYRTKSFKSVS</sequence>
<dbReference type="PROSITE" id="PS50994">
    <property type="entry name" value="INTEGRASE"/>
    <property type="match status" value="1"/>
</dbReference>
<dbReference type="EMBL" id="AGRW01000028">
    <property type="protein sequence ID" value="EIC02958.1"/>
    <property type="molecule type" value="Genomic_DNA"/>
</dbReference>
<feature type="domain" description="Integrase catalytic" evidence="1">
    <location>
        <begin position="101"/>
        <end position="263"/>
    </location>
</feature>
<dbReference type="InterPro" id="IPR048020">
    <property type="entry name" value="Transpos_IS3"/>
</dbReference>
<dbReference type="PANTHER" id="PTHR46889">
    <property type="entry name" value="TRANSPOSASE INSF FOR INSERTION SEQUENCE IS3B-RELATED"/>
    <property type="match status" value="1"/>
</dbReference>
<dbReference type="Pfam" id="PF13276">
    <property type="entry name" value="HTH_21"/>
    <property type="match status" value="1"/>
</dbReference>
<dbReference type="PANTHER" id="PTHR46889:SF4">
    <property type="entry name" value="TRANSPOSASE INSO FOR INSERTION SEQUENCE ELEMENT IS911B-RELATED"/>
    <property type="match status" value="1"/>
</dbReference>
<name>H7EHL2_9SPIR</name>
<dbReference type="NCBIfam" id="NF033516">
    <property type="entry name" value="transpos_IS3"/>
    <property type="match status" value="1"/>
</dbReference>
<organism evidence="2 3">
    <name type="scientific">Treponema saccharophilum DSM 2985</name>
    <dbReference type="NCBI Taxonomy" id="907348"/>
    <lineage>
        <taxon>Bacteria</taxon>
        <taxon>Pseudomonadati</taxon>
        <taxon>Spirochaetota</taxon>
        <taxon>Spirochaetia</taxon>
        <taxon>Spirochaetales</taxon>
        <taxon>Treponemataceae</taxon>
        <taxon>Treponema</taxon>
    </lineage>
</organism>
<dbReference type="InterPro" id="IPR025948">
    <property type="entry name" value="HTH-like_dom"/>
</dbReference>
<dbReference type="eggNOG" id="COG2801">
    <property type="taxonomic scope" value="Bacteria"/>
</dbReference>
<dbReference type="GO" id="GO:0015074">
    <property type="term" value="P:DNA integration"/>
    <property type="evidence" value="ECO:0007669"/>
    <property type="project" value="InterPro"/>
</dbReference>
<dbReference type="STRING" id="907348.TresaDRAFT_2611"/>
<dbReference type="Gene3D" id="3.30.420.10">
    <property type="entry name" value="Ribonuclease H-like superfamily/Ribonuclease H"/>
    <property type="match status" value="1"/>
</dbReference>
<protein>
    <submittedName>
        <fullName evidence="2">Integrase catalytic region</fullName>
    </submittedName>
</protein>
<dbReference type="GO" id="GO:0003676">
    <property type="term" value="F:nucleic acid binding"/>
    <property type="evidence" value="ECO:0007669"/>
    <property type="project" value="InterPro"/>
</dbReference>
<evidence type="ECO:0000313" key="3">
    <source>
        <dbReference type="Proteomes" id="UP000003571"/>
    </source>
</evidence>
<evidence type="ECO:0000313" key="2">
    <source>
        <dbReference type="EMBL" id="EIC02958.1"/>
    </source>
</evidence>
<dbReference type="AlphaFoldDB" id="H7EHL2"/>
<dbReference type="InterPro" id="IPR036397">
    <property type="entry name" value="RNaseH_sf"/>
</dbReference>